<sequence length="425" mass="49001">MEQTPKCNVDGCNLTAKYLHNLMRIRVCQEHYQPDHKESWTRIVPCKEVEQALGLFTTCMKNFTIANDSNEGEGLNEDIQSFNAKVARTTDEFTKLEQEEDPKKLEEMEQELINLITELRKNESFKQFCVKHYMHLICEYLNIQIDEIERFIDTKIDTISLEQKLKQSEDGLKNLNKELNECRKKFVNTVGTTTIPDFELCYELITSSKATISPASKLILDCYKPQDINFMQCMGDNILPNFNHLSIRRIDENLNLVNNFVLSSFPQNVKGFSLNTNGKLIDCEPVMNLIIHTSSSVLQSMYLSNFIISQSQLKTLLQTTCKNQSELHFLHCQMMLDSVPNLNYCLRGSKIKALNFSNCGPSGYCDFENHPERFENLINALSQSSDFKKNFSAICLSRCGMAKLYVEDTLKKFEFQEVTIEKHSV</sequence>
<proteinExistence type="predicted"/>
<protein>
    <submittedName>
        <fullName evidence="2">Uncharacterized protein</fullName>
    </submittedName>
</protein>
<dbReference type="EMBL" id="CAMPGE010010957">
    <property type="protein sequence ID" value="CAI2369801.1"/>
    <property type="molecule type" value="Genomic_DNA"/>
</dbReference>
<dbReference type="AlphaFoldDB" id="A0AAD1UI31"/>
<evidence type="ECO:0000256" key="1">
    <source>
        <dbReference type="SAM" id="Coils"/>
    </source>
</evidence>
<accession>A0AAD1UI31</accession>
<evidence type="ECO:0000313" key="2">
    <source>
        <dbReference type="EMBL" id="CAI2369801.1"/>
    </source>
</evidence>
<organism evidence="2 3">
    <name type="scientific">Euplotes crassus</name>
    <dbReference type="NCBI Taxonomy" id="5936"/>
    <lineage>
        <taxon>Eukaryota</taxon>
        <taxon>Sar</taxon>
        <taxon>Alveolata</taxon>
        <taxon>Ciliophora</taxon>
        <taxon>Intramacronucleata</taxon>
        <taxon>Spirotrichea</taxon>
        <taxon>Hypotrichia</taxon>
        <taxon>Euplotida</taxon>
        <taxon>Euplotidae</taxon>
        <taxon>Moneuplotes</taxon>
    </lineage>
</organism>
<feature type="coiled-coil region" evidence="1">
    <location>
        <begin position="158"/>
        <end position="185"/>
    </location>
</feature>
<evidence type="ECO:0000313" key="3">
    <source>
        <dbReference type="Proteomes" id="UP001295684"/>
    </source>
</evidence>
<name>A0AAD1UI31_EUPCR</name>
<gene>
    <name evidence="2" type="ORF">ECRASSUSDP1_LOCUS11104</name>
</gene>
<dbReference type="Proteomes" id="UP001295684">
    <property type="component" value="Unassembled WGS sequence"/>
</dbReference>
<comment type="caution">
    <text evidence="2">The sequence shown here is derived from an EMBL/GenBank/DDBJ whole genome shotgun (WGS) entry which is preliminary data.</text>
</comment>
<keyword evidence="3" id="KW-1185">Reference proteome</keyword>
<keyword evidence="1" id="KW-0175">Coiled coil</keyword>
<reference evidence="2" key="1">
    <citation type="submission" date="2023-07" db="EMBL/GenBank/DDBJ databases">
        <authorList>
            <consortium name="AG Swart"/>
            <person name="Singh M."/>
            <person name="Singh A."/>
            <person name="Seah K."/>
            <person name="Emmerich C."/>
        </authorList>
    </citation>
    <scope>NUCLEOTIDE SEQUENCE</scope>
    <source>
        <strain evidence="2">DP1</strain>
    </source>
</reference>